<dbReference type="AlphaFoldDB" id="A0A6A1VZU0"/>
<dbReference type="InterPro" id="IPR002213">
    <property type="entry name" value="UDP_glucos_trans"/>
</dbReference>
<dbReference type="Pfam" id="PF00201">
    <property type="entry name" value="UDPGT"/>
    <property type="match status" value="1"/>
</dbReference>
<feature type="domain" description="Glycosyltransferase N-terminal" evidence="3">
    <location>
        <begin position="222"/>
        <end position="260"/>
    </location>
</feature>
<dbReference type="PROSITE" id="PS00375">
    <property type="entry name" value="UDPGT"/>
    <property type="match status" value="1"/>
</dbReference>
<reference evidence="4 5" key="1">
    <citation type="journal article" date="2019" name="Plant Biotechnol. J.">
        <title>The red bayberry genome and genetic basis of sex determination.</title>
        <authorList>
            <person name="Jia H.M."/>
            <person name="Jia H.J."/>
            <person name="Cai Q.L."/>
            <person name="Wang Y."/>
            <person name="Zhao H.B."/>
            <person name="Yang W.F."/>
            <person name="Wang G.Y."/>
            <person name="Li Y.H."/>
            <person name="Zhan D.L."/>
            <person name="Shen Y.T."/>
            <person name="Niu Q.F."/>
            <person name="Chang L."/>
            <person name="Qiu J."/>
            <person name="Zhao L."/>
            <person name="Xie H.B."/>
            <person name="Fu W.Y."/>
            <person name="Jin J."/>
            <person name="Li X.W."/>
            <person name="Jiao Y."/>
            <person name="Zhou C.C."/>
            <person name="Tu T."/>
            <person name="Chai C.Y."/>
            <person name="Gao J.L."/>
            <person name="Fan L.J."/>
            <person name="van de Weg E."/>
            <person name="Wang J.Y."/>
            <person name="Gao Z.S."/>
        </authorList>
    </citation>
    <scope>NUCLEOTIDE SEQUENCE [LARGE SCALE GENOMIC DNA]</scope>
    <source>
        <tissue evidence="4">Leaves</tissue>
    </source>
</reference>
<protein>
    <submittedName>
        <fullName evidence="4">UDP-glycosyltransferase 74E1</fullName>
    </submittedName>
</protein>
<dbReference type="GO" id="GO:0080044">
    <property type="term" value="F:quercetin 7-O-glucosyltransferase activity"/>
    <property type="evidence" value="ECO:0007669"/>
    <property type="project" value="TreeGrafter"/>
</dbReference>
<evidence type="ECO:0000256" key="1">
    <source>
        <dbReference type="ARBA" id="ARBA00009995"/>
    </source>
</evidence>
<dbReference type="SUPFAM" id="SSF53756">
    <property type="entry name" value="UDP-Glycosyltransferase/glycogen phosphorylase"/>
    <property type="match status" value="2"/>
</dbReference>
<dbReference type="EMBL" id="RXIC02000021">
    <property type="protein sequence ID" value="KAB1218163.1"/>
    <property type="molecule type" value="Genomic_DNA"/>
</dbReference>
<dbReference type="InterPro" id="IPR035595">
    <property type="entry name" value="UDP_glycos_trans_CS"/>
</dbReference>
<sequence>MERGSHVLVIVYPLQGHINPMLQFSKRLASKGPRVTFVTTSSISKSMKTVQASSVNFETIYDGCEEDESVETKIANLERFRMMVSQSLGAFINEQQNSSEYPPRFLVYDSSMPWALDVARDRGLDAAPFFTQSCAVNAIYYHLHQGVIRLPLEGPTLSLPSMPPLGATDIPSFLTHPGSYPTLLNLSVEQFSNFQEPNWLFFSSFKEVELERKRMETGTRHILVIAYPAQGHINPLLQFSKRLASMGLRVTFVTTSSISKSMQAGQTASSVSFESISDGSEEGESLESKIASLEYRFRERVSQSLAEFIIEKHNSSEIPPKFLVYDSIMPWALDVARQCKLDGAPFFTQPCAVNVIYYHAQQGAFRMPLERSFVSLPSMPTLGIDDMPSFFGETTSHPALLNTLVNQFSNIQDTNWIFCNTFHELEYEVVNWMASKFPIKTVGPAIPSVYLDKRLEDDKDYGLHLFKPNVDACMKWLDTKESGSVVYISYGSLAALGEEQMEELAGGVKNSNFNFLWVVRESEEKKLPSGFLRETTEKGLVVTWCPQLQVLAHRAVGCFMTHCGWNSTLEALSLGVPMVAMPQWTDQTTNAKFIVDVWKVGVRIKVDERGIASKEETELRIREVMEGERGKEMKTNSLRWKELAKQAVDEGGSSDRNIEEFVAQLVRS</sequence>
<proteinExistence type="inferred from homology"/>
<evidence type="ECO:0000259" key="3">
    <source>
        <dbReference type="Pfam" id="PF26168"/>
    </source>
</evidence>
<comment type="similarity">
    <text evidence="1">Belongs to the UDP-glycosyltransferase family.</text>
</comment>
<name>A0A6A1VZU0_9ROSI</name>
<keyword evidence="5" id="KW-1185">Reference proteome</keyword>
<dbReference type="PANTHER" id="PTHR11926:SF1560">
    <property type="entry name" value="UDP-GLYCOSYLTRANSFERASE 74E1-RELATED"/>
    <property type="match status" value="1"/>
</dbReference>
<dbReference type="InterPro" id="IPR058980">
    <property type="entry name" value="Glyco_transf_N"/>
</dbReference>
<gene>
    <name evidence="4" type="ORF">CJ030_MR3G026043</name>
</gene>
<keyword evidence="2 4" id="KW-0808">Transferase</keyword>
<dbReference type="Gene3D" id="3.40.50.2000">
    <property type="entry name" value="Glycogen Phosphorylase B"/>
    <property type="match status" value="3"/>
</dbReference>
<dbReference type="GO" id="GO:0080043">
    <property type="term" value="F:quercetin 3-O-glucosyltransferase activity"/>
    <property type="evidence" value="ECO:0007669"/>
    <property type="project" value="TreeGrafter"/>
</dbReference>
<dbReference type="Proteomes" id="UP000516437">
    <property type="component" value="Chromosome 3"/>
</dbReference>
<evidence type="ECO:0000313" key="4">
    <source>
        <dbReference type="EMBL" id="KAB1218163.1"/>
    </source>
</evidence>
<comment type="caution">
    <text evidence="4">The sequence shown here is derived from an EMBL/GenBank/DDBJ whole genome shotgun (WGS) entry which is preliminary data.</text>
</comment>
<accession>A0A6A1VZU0</accession>
<dbReference type="CDD" id="cd03784">
    <property type="entry name" value="GT1_Gtf-like"/>
    <property type="match status" value="1"/>
</dbReference>
<evidence type="ECO:0000313" key="5">
    <source>
        <dbReference type="Proteomes" id="UP000516437"/>
    </source>
</evidence>
<evidence type="ECO:0000256" key="2">
    <source>
        <dbReference type="ARBA" id="ARBA00022679"/>
    </source>
</evidence>
<dbReference type="OrthoDB" id="5835829at2759"/>
<dbReference type="Pfam" id="PF26168">
    <property type="entry name" value="Glyco_transf_N"/>
    <property type="match status" value="1"/>
</dbReference>
<dbReference type="PANTHER" id="PTHR11926">
    <property type="entry name" value="GLUCOSYL/GLUCURONOSYL TRANSFERASES"/>
    <property type="match status" value="1"/>
</dbReference>
<organism evidence="4 5">
    <name type="scientific">Morella rubra</name>
    <name type="common">Chinese bayberry</name>
    <dbReference type="NCBI Taxonomy" id="262757"/>
    <lineage>
        <taxon>Eukaryota</taxon>
        <taxon>Viridiplantae</taxon>
        <taxon>Streptophyta</taxon>
        <taxon>Embryophyta</taxon>
        <taxon>Tracheophyta</taxon>
        <taxon>Spermatophyta</taxon>
        <taxon>Magnoliopsida</taxon>
        <taxon>eudicotyledons</taxon>
        <taxon>Gunneridae</taxon>
        <taxon>Pentapetalae</taxon>
        <taxon>rosids</taxon>
        <taxon>fabids</taxon>
        <taxon>Fagales</taxon>
        <taxon>Myricaceae</taxon>
        <taxon>Morella</taxon>
    </lineage>
</organism>
<dbReference type="FunFam" id="3.40.50.2000:FF:000019">
    <property type="entry name" value="Glycosyltransferase"/>
    <property type="match status" value="1"/>
</dbReference>